<comment type="caution">
    <text evidence="2">The sequence shown here is derived from an EMBL/GenBank/DDBJ whole genome shotgun (WGS) entry which is preliminary data.</text>
</comment>
<keyword evidence="1" id="KW-1133">Transmembrane helix</keyword>
<feature type="transmembrane region" description="Helical" evidence="1">
    <location>
        <begin position="41"/>
        <end position="58"/>
    </location>
</feature>
<feature type="transmembrane region" description="Helical" evidence="1">
    <location>
        <begin position="64"/>
        <end position="80"/>
    </location>
</feature>
<keyword evidence="1" id="KW-0472">Membrane</keyword>
<dbReference type="InterPro" id="IPR037185">
    <property type="entry name" value="EmrE-like"/>
</dbReference>
<gene>
    <name evidence="2" type="ORF">SDC9_165888</name>
</gene>
<reference evidence="2" key="1">
    <citation type="submission" date="2019-08" db="EMBL/GenBank/DDBJ databases">
        <authorList>
            <person name="Kucharzyk K."/>
            <person name="Murdoch R.W."/>
            <person name="Higgins S."/>
            <person name="Loffler F."/>
        </authorList>
    </citation>
    <scope>NUCLEOTIDE SEQUENCE</scope>
</reference>
<evidence type="ECO:0008006" key="3">
    <source>
        <dbReference type="Google" id="ProtNLM"/>
    </source>
</evidence>
<protein>
    <recommendedName>
        <fullName evidence="3">EamA domain-containing protein</fullName>
    </recommendedName>
</protein>
<accession>A0A645FVI6</accession>
<evidence type="ECO:0000256" key="1">
    <source>
        <dbReference type="SAM" id="Phobius"/>
    </source>
</evidence>
<evidence type="ECO:0000313" key="2">
    <source>
        <dbReference type="EMBL" id="MPN18528.1"/>
    </source>
</evidence>
<sequence length="82" mass="8959">MQEYHNLNWSSFALGLAVVGLEAGSIYMYKAGWNVSSGQLVYSIILAMCLILVGVFAYHESISTTKIIGILVCLIGLYLINV</sequence>
<name>A0A645FVI6_9ZZZZ</name>
<organism evidence="2">
    <name type="scientific">bioreactor metagenome</name>
    <dbReference type="NCBI Taxonomy" id="1076179"/>
    <lineage>
        <taxon>unclassified sequences</taxon>
        <taxon>metagenomes</taxon>
        <taxon>ecological metagenomes</taxon>
    </lineage>
</organism>
<dbReference type="EMBL" id="VSSQ01065880">
    <property type="protein sequence ID" value="MPN18528.1"/>
    <property type="molecule type" value="Genomic_DNA"/>
</dbReference>
<proteinExistence type="predicted"/>
<keyword evidence="1" id="KW-0812">Transmembrane</keyword>
<feature type="transmembrane region" description="Helical" evidence="1">
    <location>
        <begin position="12"/>
        <end position="29"/>
    </location>
</feature>
<dbReference type="Gene3D" id="1.10.3730.20">
    <property type="match status" value="1"/>
</dbReference>
<dbReference type="SUPFAM" id="SSF103481">
    <property type="entry name" value="Multidrug resistance efflux transporter EmrE"/>
    <property type="match status" value="1"/>
</dbReference>
<dbReference type="AlphaFoldDB" id="A0A645FVI6"/>